<organism evidence="2 3">
    <name type="scientific">Venturia effusa</name>
    <dbReference type="NCBI Taxonomy" id="50376"/>
    <lineage>
        <taxon>Eukaryota</taxon>
        <taxon>Fungi</taxon>
        <taxon>Dikarya</taxon>
        <taxon>Ascomycota</taxon>
        <taxon>Pezizomycotina</taxon>
        <taxon>Dothideomycetes</taxon>
        <taxon>Pleosporomycetidae</taxon>
        <taxon>Venturiales</taxon>
        <taxon>Venturiaceae</taxon>
        <taxon>Venturia</taxon>
    </lineage>
</organism>
<evidence type="ECO:0000313" key="3">
    <source>
        <dbReference type="Proteomes" id="UP000316270"/>
    </source>
</evidence>
<sequence length="365" mass="41809">MDFFEFMDEYAPELTTASSTISFVLFAGPWLLPRGLAFYRSIRSAGQGPNSNVRPPPPRVQRCLSLLFGFALVCLVLTLPYFSTPNIFKATGSRLGLPTKLLTSRLHALREGKLAPSEQLFLEKLEQEPQKWEAPKDHALLYAAYGPDVVLQCPFCSIEQPKSYLYYALPAILGWHILHIFLLGAITSTFISGKEGARWRTHATIAGVALAVIEFYKTYTYSWEANALRRQLEDVDWFYWNMRMYRQLAFAAIDGVLGWFMWLTSTNRWLVEPASITEQLNEATQTLADSFAQINIVSSLRNAIVRDNELRAKQDEYWLANAQETRNIESEREVIDARNIAISRMDINRLKTTYDNILEHWFASL</sequence>
<protein>
    <submittedName>
        <fullName evidence="2">Uncharacterized protein</fullName>
    </submittedName>
</protein>
<dbReference type="EMBL" id="CP042199">
    <property type="protein sequence ID" value="QDS76567.1"/>
    <property type="molecule type" value="Genomic_DNA"/>
</dbReference>
<dbReference type="Proteomes" id="UP000316270">
    <property type="component" value="Chromosome 15"/>
</dbReference>
<name>A0A517LLR0_9PEZI</name>
<keyword evidence="1" id="KW-0472">Membrane</keyword>
<feature type="transmembrane region" description="Helical" evidence="1">
    <location>
        <begin position="63"/>
        <end position="82"/>
    </location>
</feature>
<proteinExistence type="predicted"/>
<keyword evidence="1" id="KW-1133">Transmembrane helix</keyword>
<accession>A0A517LLR0</accession>
<dbReference type="STRING" id="50376.A0A517LLR0"/>
<dbReference type="AlphaFoldDB" id="A0A517LLR0"/>
<dbReference type="PANTHER" id="PTHR39470:SF1">
    <property type="entry name" value="CHORISMATE SYNTHASE PROTEIN"/>
    <property type="match status" value="1"/>
</dbReference>
<feature type="transmembrane region" description="Helical" evidence="1">
    <location>
        <begin position="20"/>
        <end position="42"/>
    </location>
</feature>
<evidence type="ECO:0000313" key="2">
    <source>
        <dbReference type="EMBL" id="QDS76567.1"/>
    </source>
</evidence>
<dbReference type="OrthoDB" id="4218123at2759"/>
<gene>
    <name evidence="2" type="ORF">FKW77_006905</name>
</gene>
<evidence type="ECO:0000256" key="1">
    <source>
        <dbReference type="SAM" id="Phobius"/>
    </source>
</evidence>
<keyword evidence="1" id="KW-0812">Transmembrane</keyword>
<reference evidence="2 3" key="1">
    <citation type="submission" date="2019-07" db="EMBL/GenBank/DDBJ databases">
        <title>Finished genome of Venturia effusa.</title>
        <authorList>
            <person name="Young C.A."/>
            <person name="Cox M.P."/>
            <person name="Ganley A.R.D."/>
            <person name="David W.J."/>
        </authorList>
    </citation>
    <scope>NUCLEOTIDE SEQUENCE [LARGE SCALE GENOMIC DNA]</scope>
    <source>
        <strain evidence="3">albino</strain>
    </source>
</reference>
<dbReference type="PANTHER" id="PTHR39470">
    <property type="entry name" value="CHROMOSOME 10, WHOLE GENOME SHOTGUN SEQUENCE"/>
    <property type="match status" value="1"/>
</dbReference>
<keyword evidence="3" id="KW-1185">Reference proteome</keyword>
<feature type="transmembrane region" description="Helical" evidence="1">
    <location>
        <begin position="164"/>
        <end position="187"/>
    </location>
</feature>
<feature type="transmembrane region" description="Helical" evidence="1">
    <location>
        <begin position="244"/>
        <end position="263"/>
    </location>
</feature>